<evidence type="ECO:0000256" key="5">
    <source>
        <dbReference type="SAM" id="MobiDB-lite"/>
    </source>
</evidence>
<evidence type="ECO:0000256" key="2">
    <source>
        <dbReference type="ARBA" id="ARBA00022692"/>
    </source>
</evidence>
<dbReference type="Gene3D" id="1.10.238.10">
    <property type="entry name" value="EF-hand"/>
    <property type="match status" value="1"/>
</dbReference>
<feature type="transmembrane region" description="Helical" evidence="6">
    <location>
        <begin position="467"/>
        <end position="491"/>
    </location>
</feature>
<dbReference type="VEuPathDB" id="FungiDB:AeMF1_009856"/>
<evidence type="ECO:0000256" key="3">
    <source>
        <dbReference type="ARBA" id="ARBA00022989"/>
    </source>
</evidence>
<sequence>MMPTTPAEISQVEPSIQGIGAESSESIGEGAYSIMMSPSASTARVRPPSRGFTSAPLPRVTTRSRNTSDASTFVSTKERAPVVTELQDSIIFSSGRGVYNSDRGDMPKDKRSKGHKNPGYTELRVPSVSIPETQRYTFAIVLRNTYQVKEILRERYPGKPFKPTRQRLASQVAQMHLKCIRRLVQAGLGVILLDNDNCIPHEEQKWNQTNNICVLIDPYKDSDLLLQEFKREKDELSIKRGQANSRLGLETIESIKNICFSPALELQLTHNIIHNAFRDYDKDEWVMEHQQELSCWDVVDVCFPLHDRSFNNKFFAEYRKKTFDFRLSKATHGNSERWAIEELRLHFGERVAFLFAFMHIYSKMLGPLMIICVLYYLGFRFVPGYTWNYYLLGLAALGFGVVSLWAPAMMLVWERETRTLTEKWNLQSYKETIFERNDENPTFEYVWVKNEITHEMEKQPKKSRRRLIRVTMLFFVALSSIIQCIILMPFLQWYVWSKLAPTCDSARCQKEKCYHFLNCFRSKDSTVGTDRWVYILLQGVLLGLLIDTIFYELFNWFSAKFVQWENIRKKSEFENRLIHRKFVFVWSNWFFWFLTLAFFYLPYGKKVNELFEAVGWGWAIVYDWDPTILTLDTLFVTPLVVTQLLNMVLETWLPYLIRTIKGKPMSCRNWTSTWISSLDCVIKRNARKRKHRMDTNMAAHKLADEVSRTTRFFVPVLGYADDSNEYTAYQILAESKLPIFDTSSDYLDACIQFSYILMFTVVWPLLPFPAFCNNVLEVRGDAFRLLFGHRRPMPRRDVSIGEWATVLHYANVMAITIVSALLVMYHFGAYASLHTSNYCDFTFSRASMVPFQSIDFNESRSPAACAAMRERSWFKEQVLIFIILEHIGFGLRYLVLQMDKTPAAISNPSYLRLKEIRELTSQRTAHSSVFEYIRELRDVFDKYDVDNTDHLHEEDLVLFLAEWTFKDPAELKKRSSIIFRYMDKNKLGRVPFSTCCLMLQHAHHDRLFSALLGIYDQLDDHRNEQVRLNNDAIQIRRVLRAQSLEEHEICAATQESLDLTEPISPSI</sequence>
<protein>
    <recommendedName>
        <fullName evidence="7">EF-hand domain-containing protein</fullName>
    </recommendedName>
</protein>
<dbReference type="PANTHER" id="PTHR12308">
    <property type="entry name" value="ANOCTAMIN"/>
    <property type="match status" value="1"/>
</dbReference>
<dbReference type="InterPro" id="IPR011992">
    <property type="entry name" value="EF-hand-dom_pair"/>
</dbReference>
<evidence type="ECO:0000256" key="4">
    <source>
        <dbReference type="ARBA" id="ARBA00023136"/>
    </source>
</evidence>
<dbReference type="InterPro" id="IPR002048">
    <property type="entry name" value="EF_hand_dom"/>
</dbReference>
<dbReference type="SUPFAM" id="SSF47473">
    <property type="entry name" value="EF-hand"/>
    <property type="match status" value="1"/>
</dbReference>
<evidence type="ECO:0000259" key="7">
    <source>
        <dbReference type="PROSITE" id="PS50222"/>
    </source>
</evidence>
<name>A0A6G0WC83_9STRA</name>
<feature type="compositionally biased region" description="Polar residues" evidence="5">
    <location>
        <begin position="61"/>
        <end position="70"/>
    </location>
</feature>
<keyword evidence="4 6" id="KW-0472">Membrane</keyword>
<evidence type="ECO:0000313" key="9">
    <source>
        <dbReference type="Proteomes" id="UP000481153"/>
    </source>
</evidence>
<dbReference type="PROSITE" id="PS50222">
    <property type="entry name" value="EF_HAND_2"/>
    <property type="match status" value="1"/>
</dbReference>
<feature type="region of interest" description="Disordered" evidence="5">
    <location>
        <begin position="41"/>
        <end position="70"/>
    </location>
</feature>
<keyword evidence="2 6" id="KW-0812">Transmembrane</keyword>
<gene>
    <name evidence="8" type="ORF">Ae201684_016528</name>
</gene>
<dbReference type="PANTHER" id="PTHR12308:SF73">
    <property type="entry name" value="ANOCTAMIN"/>
    <property type="match status" value="1"/>
</dbReference>
<dbReference type="Proteomes" id="UP000481153">
    <property type="component" value="Unassembled WGS sequence"/>
</dbReference>
<accession>A0A6G0WC83</accession>
<feature type="transmembrane region" description="Helical" evidence="6">
    <location>
        <begin position="878"/>
        <end position="896"/>
    </location>
</feature>
<comment type="subcellular location">
    <subcellularLocation>
        <location evidence="1">Membrane</location>
        <topology evidence="1">Multi-pass membrane protein</topology>
    </subcellularLocation>
</comment>
<dbReference type="Pfam" id="PF04547">
    <property type="entry name" value="Anoctamin"/>
    <property type="match status" value="1"/>
</dbReference>
<feature type="transmembrane region" description="Helical" evidence="6">
    <location>
        <begin position="532"/>
        <end position="557"/>
    </location>
</feature>
<keyword evidence="9" id="KW-1185">Reference proteome</keyword>
<dbReference type="GO" id="GO:0005254">
    <property type="term" value="F:chloride channel activity"/>
    <property type="evidence" value="ECO:0007669"/>
    <property type="project" value="TreeGrafter"/>
</dbReference>
<dbReference type="EMBL" id="VJMJ01000256">
    <property type="protein sequence ID" value="KAF0724908.1"/>
    <property type="molecule type" value="Genomic_DNA"/>
</dbReference>
<comment type="caution">
    <text evidence="8">The sequence shown here is derived from an EMBL/GenBank/DDBJ whole genome shotgun (WGS) entry which is preliminary data.</text>
</comment>
<evidence type="ECO:0000256" key="6">
    <source>
        <dbReference type="SAM" id="Phobius"/>
    </source>
</evidence>
<organism evidence="8 9">
    <name type="scientific">Aphanomyces euteiches</name>
    <dbReference type="NCBI Taxonomy" id="100861"/>
    <lineage>
        <taxon>Eukaryota</taxon>
        <taxon>Sar</taxon>
        <taxon>Stramenopiles</taxon>
        <taxon>Oomycota</taxon>
        <taxon>Saprolegniomycetes</taxon>
        <taxon>Saprolegniales</taxon>
        <taxon>Verrucalvaceae</taxon>
        <taxon>Aphanomyces</taxon>
    </lineage>
</organism>
<dbReference type="GO" id="GO:0005509">
    <property type="term" value="F:calcium ion binding"/>
    <property type="evidence" value="ECO:0007669"/>
    <property type="project" value="InterPro"/>
</dbReference>
<feature type="region of interest" description="Disordered" evidence="5">
    <location>
        <begin position="97"/>
        <end position="120"/>
    </location>
</feature>
<feature type="transmembrane region" description="Helical" evidence="6">
    <location>
        <begin position="578"/>
        <end position="601"/>
    </location>
</feature>
<reference evidence="8 9" key="1">
    <citation type="submission" date="2019-07" db="EMBL/GenBank/DDBJ databases">
        <title>Genomics analysis of Aphanomyces spp. identifies a new class of oomycete effector associated with host adaptation.</title>
        <authorList>
            <person name="Gaulin E."/>
        </authorList>
    </citation>
    <scope>NUCLEOTIDE SEQUENCE [LARGE SCALE GENOMIC DNA]</scope>
    <source>
        <strain evidence="8 9">ATCC 201684</strain>
    </source>
</reference>
<dbReference type="InterPro" id="IPR049452">
    <property type="entry name" value="Anoctamin_TM"/>
</dbReference>
<feature type="transmembrane region" description="Helical" evidence="6">
    <location>
        <begin position="389"/>
        <end position="413"/>
    </location>
</feature>
<dbReference type="InterPro" id="IPR007632">
    <property type="entry name" value="Anoctamin"/>
</dbReference>
<feature type="domain" description="EF-hand" evidence="7">
    <location>
        <begin position="931"/>
        <end position="966"/>
    </location>
</feature>
<evidence type="ECO:0000256" key="1">
    <source>
        <dbReference type="ARBA" id="ARBA00004141"/>
    </source>
</evidence>
<keyword evidence="3 6" id="KW-1133">Transmembrane helix</keyword>
<feature type="transmembrane region" description="Helical" evidence="6">
    <location>
        <begin position="351"/>
        <end position="377"/>
    </location>
</feature>
<evidence type="ECO:0000313" key="8">
    <source>
        <dbReference type="EMBL" id="KAF0724908.1"/>
    </source>
</evidence>
<feature type="transmembrane region" description="Helical" evidence="6">
    <location>
        <begin position="634"/>
        <end position="657"/>
    </location>
</feature>
<dbReference type="GO" id="GO:0016020">
    <property type="term" value="C:membrane"/>
    <property type="evidence" value="ECO:0007669"/>
    <property type="project" value="UniProtKB-SubCell"/>
</dbReference>
<proteinExistence type="predicted"/>
<feature type="transmembrane region" description="Helical" evidence="6">
    <location>
        <begin position="806"/>
        <end position="827"/>
    </location>
</feature>
<dbReference type="AlphaFoldDB" id="A0A6G0WC83"/>